<proteinExistence type="inferred from homology"/>
<dbReference type="Proteomes" id="UP001499930">
    <property type="component" value="Unassembled WGS sequence"/>
</dbReference>
<organism evidence="3 4">
    <name type="scientific">Streptosporangium longisporum</name>
    <dbReference type="NCBI Taxonomy" id="46187"/>
    <lineage>
        <taxon>Bacteria</taxon>
        <taxon>Bacillati</taxon>
        <taxon>Actinomycetota</taxon>
        <taxon>Actinomycetes</taxon>
        <taxon>Streptosporangiales</taxon>
        <taxon>Streptosporangiaceae</taxon>
        <taxon>Streptosporangium</taxon>
    </lineage>
</organism>
<dbReference type="Pfam" id="PF03795">
    <property type="entry name" value="YCII"/>
    <property type="match status" value="1"/>
</dbReference>
<comment type="similarity">
    <text evidence="1">Belongs to the YciI family.</text>
</comment>
<dbReference type="Gene3D" id="3.30.70.1060">
    <property type="entry name" value="Dimeric alpha+beta barrel"/>
    <property type="match status" value="1"/>
</dbReference>
<keyword evidence="4" id="KW-1185">Reference proteome</keyword>
<dbReference type="InterPro" id="IPR005545">
    <property type="entry name" value="YCII"/>
</dbReference>
<name>A0ABP6KR81_9ACTN</name>
<gene>
    <name evidence="3" type="ORF">GCM10017559_48610</name>
</gene>
<dbReference type="PANTHER" id="PTHR35174:SF3">
    <property type="entry name" value="BLL7171 PROTEIN"/>
    <property type="match status" value="1"/>
</dbReference>
<dbReference type="RefSeq" id="WP_344899168.1">
    <property type="nucleotide sequence ID" value="NZ_BAAAWD010000014.1"/>
</dbReference>
<dbReference type="InterPro" id="IPR011008">
    <property type="entry name" value="Dimeric_a/b-barrel"/>
</dbReference>
<protein>
    <submittedName>
        <fullName evidence="3">YciI family protein</fullName>
    </submittedName>
</protein>
<evidence type="ECO:0000313" key="3">
    <source>
        <dbReference type="EMBL" id="GAA3018788.1"/>
    </source>
</evidence>
<evidence type="ECO:0000256" key="1">
    <source>
        <dbReference type="ARBA" id="ARBA00007689"/>
    </source>
</evidence>
<reference evidence="4" key="1">
    <citation type="journal article" date="2019" name="Int. J. Syst. Evol. Microbiol.">
        <title>The Global Catalogue of Microorganisms (GCM) 10K type strain sequencing project: providing services to taxonomists for standard genome sequencing and annotation.</title>
        <authorList>
            <consortium name="The Broad Institute Genomics Platform"/>
            <consortium name="The Broad Institute Genome Sequencing Center for Infectious Disease"/>
            <person name="Wu L."/>
            <person name="Ma J."/>
        </authorList>
    </citation>
    <scope>NUCLEOTIDE SEQUENCE [LARGE SCALE GENOMIC DNA]</scope>
    <source>
        <strain evidence="4">JCM 3106</strain>
    </source>
</reference>
<evidence type="ECO:0000259" key="2">
    <source>
        <dbReference type="Pfam" id="PF03795"/>
    </source>
</evidence>
<dbReference type="PANTHER" id="PTHR35174">
    <property type="entry name" value="BLL7171 PROTEIN-RELATED"/>
    <property type="match status" value="1"/>
</dbReference>
<comment type="caution">
    <text evidence="3">The sequence shown here is derived from an EMBL/GenBank/DDBJ whole genome shotgun (WGS) entry which is preliminary data.</text>
</comment>
<sequence>MRYLMLIYGNEDIWNSLAPEEMARLVDEVDAFNAELRESGELLGSEGLVPRPRSLRPVQGDVVVTDGPYIEAKEYVGSYFVVDVDDERRALEIARSYPGLRHGAGGLEVWPLMERGWASDEA</sequence>
<dbReference type="EMBL" id="BAAAWD010000014">
    <property type="protein sequence ID" value="GAA3018788.1"/>
    <property type="molecule type" value="Genomic_DNA"/>
</dbReference>
<accession>A0ABP6KR81</accession>
<feature type="domain" description="YCII-related" evidence="2">
    <location>
        <begin position="1"/>
        <end position="104"/>
    </location>
</feature>
<evidence type="ECO:0000313" key="4">
    <source>
        <dbReference type="Proteomes" id="UP001499930"/>
    </source>
</evidence>
<dbReference type="SUPFAM" id="SSF54909">
    <property type="entry name" value="Dimeric alpha+beta barrel"/>
    <property type="match status" value="1"/>
</dbReference>